<dbReference type="GO" id="GO:0004620">
    <property type="term" value="F:phospholipase activity"/>
    <property type="evidence" value="ECO:0007669"/>
    <property type="project" value="TreeGrafter"/>
</dbReference>
<evidence type="ECO:0008006" key="4">
    <source>
        <dbReference type="Google" id="ProtNLM"/>
    </source>
</evidence>
<dbReference type="EMBL" id="JAEHOD010000042">
    <property type="protein sequence ID" value="KAG2438911.1"/>
    <property type="molecule type" value="Genomic_DNA"/>
</dbReference>
<dbReference type="AlphaFoldDB" id="A0A835W7W4"/>
<dbReference type="Proteomes" id="UP000613740">
    <property type="component" value="Unassembled WGS sequence"/>
</dbReference>
<proteinExistence type="predicted"/>
<dbReference type="GO" id="GO:0046513">
    <property type="term" value="P:ceramide biosynthetic process"/>
    <property type="evidence" value="ECO:0007669"/>
    <property type="project" value="TreeGrafter"/>
</dbReference>
<comment type="caution">
    <text evidence="2">The sequence shown here is derived from an EMBL/GenBank/DDBJ whole genome shotgun (WGS) entry which is preliminary data.</text>
</comment>
<evidence type="ECO:0000256" key="1">
    <source>
        <dbReference type="SAM" id="MobiDB-lite"/>
    </source>
</evidence>
<dbReference type="PANTHER" id="PTHR12393">
    <property type="entry name" value="SPHINGOMYELIN PHOSPHODIESTERASE RELATED"/>
    <property type="match status" value="1"/>
</dbReference>
<dbReference type="OrthoDB" id="547654at2759"/>
<sequence>MSQCNTNLNGPKRQRCGEPELAASSEGAAPSVGPDPAPCSPCKSPLESLPPDLLDRIAYHLPGNDVACTLRLLSRTLAAHFRSHTTVRLSQPVPHHAFVRRFGRWSAVRSLPLAQRRKLIALTAASGSVANLRVVAGGPGVTRALGSAGCTLTAEVFRAAAAAGELAMCKELYDMGCPWDASVVEAAARGGHVGVVRSLVLSGCPWVFPDAAVRCGSAAVVAELCRLWRNVLEYGPVTAGGFVMMTGTGDSSGTGASSPAAAEEVDVVGGGAQQLEQLLHAALQDGPPGTQQSTEQLTRWQARWVAAAMHVPLAALQQLLGCVLDEPAADRRQEGLAAVNWRWMLEAALLTPDDGNGSWRGKADWLHGVLQVWEQRRQQQRLPADPATAGGGPPERLSLRDRTTSEQNQVTEPAPQPWTAGGLRERLAWIRQRGYRLQLPPPGLLPLGDAAAIGELVAECLAGLESGALDGFRWDSWRQLWQAAAAGGHLQTLGALEALRPQLAARLATAWQPPGNRLATAWQPLELEVSLPRAELGESDAVQRALAHDLGVAAAEGAAGAGRLDVLTWLLERHLVSALFAGGRLWTGAAKSKATGVMQFLVAHDYSCLVTDDDVLQAVKDSYDPQVVAWVCHARGFGAPGEAMRPVPEDAMVAAASHAELPVLEVLRAAGGSLSSSRVAGALAKRGSIAVMAWAARHGCVFEREHVKVAIGEGCAPVIEWLLAHIRGRDGEDVVFMADTSGMDEDDELQEGWGLWDPALDSGDAGTLHVLLQNRGANRLYVRDDVSEWVGQQHSMPFLVFVTRHGEARSDSGFAFPQSLLPWRHEVEAEEDVKYKEFKDVLPGSCDDATMVPALHRWVQRAGSLLDHRRKLSAARTSARELQAEHEETPAGGCAAAPLAAMVEAAEAAHQAVAAVVDNLMAQVVLWVPEAEDGGGVGG</sequence>
<evidence type="ECO:0000313" key="3">
    <source>
        <dbReference type="Proteomes" id="UP000613740"/>
    </source>
</evidence>
<organism evidence="2 3">
    <name type="scientific">Chlamydomonas schloesseri</name>
    <dbReference type="NCBI Taxonomy" id="2026947"/>
    <lineage>
        <taxon>Eukaryota</taxon>
        <taxon>Viridiplantae</taxon>
        <taxon>Chlorophyta</taxon>
        <taxon>core chlorophytes</taxon>
        <taxon>Chlorophyceae</taxon>
        <taxon>CS clade</taxon>
        <taxon>Chlamydomonadales</taxon>
        <taxon>Chlamydomonadaceae</taxon>
        <taxon>Chlamydomonas</taxon>
    </lineage>
</organism>
<feature type="region of interest" description="Disordered" evidence="1">
    <location>
        <begin position="1"/>
        <end position="44"/>
    </location>
</feature>
<gene>
    <name evidence="2" type="ORF">HYH02_010706</name>
</gene>
<dbReference type="GO" id="GO:0005783">
    <property type="term" value="C:endoplasmic reticulum"/>
    <property type="evidence" value="ECO:0007669"/>
    <property type="project" value="TreeGrafter"/>
</dbReference>
<accession>A0A835W7W4</accession>
<dbReference type="GO" id="GO:0016020">
    <property type="term" value="C:membrane"/>
    <property type="evidence" value="ECO:0007669"/>
    <property type="project" value="TreeGrafter"/>
</dbReference>
<evidence type="ECO:0000313" key="2">
    <source>
        <dbReference type="EMBL" id="KAG2438911.1"/>
    </source>
</evidence>
<feature type="region of interest" description="Disordered" evidence="1">
    <location>
        <begin position="377"/>
        <end position="419"/>
    </location>
</feature>
<keyword evidence="3" id="KW-1185">Reference proteome</keyword>
<dbReference type="GO" id="GO:0030149">
    <property type="term" value="P:sphingolipid catabolic process"/>
    <property type="evidence" value="ECO:0007669"/>
    <property type="project" value="TreeGrafter"/>
</dbReference>
<protein>
    <recommendedName>
        <fullName evidence="4">F-box domain-containing protein</fullName>
    </recommendedName>
</protein>
<name>A0A835W7W4_9CHLO</name>
<reference evidence="2" key="1">
    <citation type="journal article" date="2020" name="bioRxiv">
        <title>Comparative genomics of Chlamydomonas.</title>
        <authorList>
            <person name="Craig R.J."/>
            <person name="Hasan A.R."/>
            <person name="Ness R.W."/>
            <person name="Keightley P.D."/>
        </authorList>
    </citation>
    <scope>NUCLEOTIDE SEQUENCE</scope>
    <source>
        <strain evidence="2">CCAP 11/173</strain>
    </source>
</reference>
<dbReference type="SUPFAM" id="SSF140860">
    <property type="entry name" value="Pseudo ankyrin repeat-like"/>
    <property type="match status" value="1"/>
</dbReference>
<dbReference type="GO" id="GO:0071944">
    <property type="term" value="C:cell periphery"/>
    <property type="evidence" value="ECO:0007669"/>
    <property type="project" value="TreeGrafter"/>
</dbReference>
<dbReference type="PANTHER" id="PTHR12393:SF6">
    <property type="entry name" value="SPHINGOMYELIN PHOSPHODIESTERASE 2"/>
    <property type="match status" value="1"/>
</dbReference>